<reference evidence="3 4" key="1">
    <citation type="submission" date="2014-07" db="EMBL/GenBank/DDBJ databases">
        <authorList>
            <person name="McCorrison J."/>
            <person name="Sanka R."/>
            <person name="Torralba M."/>
            <person name="Gillis M."/>
            <person name="Haft D.H."/>
            <person name="Methe B."/>
            <person name="Sutton G."/>
            <person name="Nelson K.E."/>
        </authorList>
    </citation>
    <scope>NUCLEOTIDE SEQUENCE [LARGE SCALE GENOMIC DNA]</scope>
    <source>
        <strain evidence="3 4">DNF00320</strain>
    </source>
</reference>
<proteinExistence type="predicted"/>
<dbReference type="Proteomes" id="UP000029525">
    <property type="component" value="Unassembled WGS sequence"/>
</dbReference>
<feature type="domain" description="Acyltransferase 3" evidence="2">
    <location>
        <begin position="12"/>
        <end position="321"/>
    </location>
</feature>
<feature type="transmembrane region" description="Helical" evidence="1">
    <location>
        <begin position="181"/>
        <end position="198"/>
    </location>
</feature>
<gene>
    <name evidence="3" type="ORF">HMPREF0647_09590</name>
</gene>
<accession>A0A096AAL6</accession>
<dbReference type="GO" id="GO:0016747">
    <property type="term" value="F:acyltransferase activity, transferring groups other than amino-acyl groups"/>
    <property type="evidence" value="ECO:0007669"/>
    <property type="project" value="InterPro"/>
</dbReference>
<dbReference type="RefSeq" id="WP_036868228.1">
    <property type="nucleotide sequence ID" value="NZ_JRNQ01000073.1"/>
</dbReference>
<sequence length="358" mass="41558">MEKIKNNIQRNSNIELLRIICMLFIIGGHIIKFGFKMDYDHLLPLGGFDYIVQHILYGIFVIAVNVFVLISGYFGIKLNFGKLLRIESLVLCYSIPFFLILLFTHHGIIESISYLFPTLSSEFWFVSTYMVLCLVAPFLNALVKRLNKIQLRALLIGLYCVFYIWATFCYALNLRQLQGDFGGGIVNFSILYLTGRYIKIYYTKKRSFQFFFFSFIAVMLLMDGIETLYGTLLGFPFTAFQNLNTIFIVVASILFFLAFNSCIFYSSFVNKLAKNSFAVYIIHFNKIVMPCIGSIALTLKYEYHIPIFGIVCILPIFIYLISIFIEQLRKIIISKFEDNVCNVIDQKVQKITWLRYPL</sequence>
<feature type="transmembrane region" description="Helical" evidence="1">
    <location>
        <begin position="83"/>
        <end position="103"/>
    </location>
</feature>
<feature type="transmembrane region" description="Helical" evidence="1">
    <location>
        <begin position="210"/>
        <end position="233"/>
    </location>
</feature>
<evidence type="ECO:0000259" key="2">
    <source>
        <dbReference type="Pfam" id="PF01757"/>
    </source>
</evidence>
<evidence type="ECO:0000256" key="1">
    <source>
        <dbReference type="SAM" id="Phobius"/>
    </source>
</evidence>
<keyword evidence="1" id="KW-0812">Transmembrane</keyword>
<feature type="transmembrane region" description="Helical" evidence="1">
    <location>
        <begin position="154"/>
        <end position="175"/>
    </location>
</feature>
<keyword evidence="1" id="KW-1133">Transmembrane helix</keyword>
<comment type="caution">
    <text evidence="3">The sequence shown here is derived from an EMBL/GenBank/DDBJ whole genome shotgun (WGS) entry which is preliminary data.</text>
</comment>
<dbReference type="EMBL" id="JRNQ01000073">
    <property type="protein sequence ID" value="KGF43601.1"/>
    <property type="molecule type" value="Genomic_DNA"/>
</dbReference>
<dbReference type="OrthoDB" id="1082824at2"/>
<keyword evidence="1" id="KW-0472">Membrane</keyword>
<feature type="transmembrane region" description="Helical" evidence="1">
    <location>
        <begin position="277"/>
        <end position="297"/>
    </location>
</feature>
<organism evidence="3 4">
    <name type="scientific">Prevotella bivia DNF00320</name>
    <dbReference type="NCBI Taxonomy" id="1401068"/>
    <lineage>
        <taxon>Bacteria</taxon>
        <taxon>Pseudomonadati</taxon>
        <taxon>Bacteroidota</taxon>
        <taxon>Bacteroidia</taxon>
        <taxon>Bacteroidales</taxon>
        <taxon>Prevotellaceae</taxon>
        <taxon>Prevotella</taxon>
    </lineage>
</organism>
<evidence type="ECO:0000313" key="3">
    <source>
        <dbReference type="EMBL" id="KGF43601.1"/>
    </source>
</evidence>
<feature type="transmembrane region" description="Helical" evidence="1">
    <location>
        <begin position="245"/>
        <end position="265"/>
    </location>
</feature>
<dbReference type="AlphaFoldDB" id="A0A096AAL6"/>
<name>A0A096AAL6_9BACT</name>
<feature type="transmembrane region" description="Helical" evidence="1">
    <location>
        <begin position="303"/>
        <end position="325"/>
    </location>
</feature>
<dbReference type="Pfam" id="PF01757">
    <property type="entry name" value="Acyl_transf_3"/>
    <property type="match status" value="1"/>
</dbReference>
<feature type="transmembrane region" description="Helical" evidence="1">
    <location>
        <begin position="55"/>
        <end position="76"/>
    </location>
</feature>
<feature type="transmembrane region" description="Helical" evidence="1">
    <location>
        <begin position="123"/>
        <end position="142"/>
    </location>
</feature>
<protein>
    <submittedName>
        <fullName evidence="3">Membrane protein</fullName>
    </submittedName>
</protein>
<feature type="transmembrane region" description="Helical" evidence="1">
    <location>
        <begin position="16"/>
        <end position="35"/>
    </location>
</feature>
<dbReference type="InterPro" id="IPR002656">
    <property type="entry name" value="Acyl_transf_3_dom"/>
</dbReference>
<evidence type="ECO:0000313" key="4">
    <source>
        <dbReference type="Proteomes" id="UP000029525"/>
    </source>
</evidence>